<name>R7SEF9_CONPW</name>
<dbReference type="AlphaFoldDB" id="R7SEF9"/>
<dbReference type="RefSeq" id="XP_007775183.1">
    <property type="nucleotide sequence ID" value="XM_007776993.1"/>
</dbReference>
<sequence length="56" mass="6549">MWPMCTTSRLRLIAVPSVLIHATADLWGYVWLVQMRKTNRETHRGPKRACLQRQNG</sequence>
<dbReference type="Proteomes" id="UP000053558">
    <property type="component" value="Unassembled WGS sequence"/>
</dbReference>
<keyword evidence="1" id="KW-0472">Membrane</keyword>
<dbReference type="GeneID" id="19211010"/>
<evidence type="ECO:0000256" key="1">
    <source>
        <dbReference type="SAM" id="Phobius"/>
    </source>
</evidence>
<dbReference type="EMBL" id="JH711591">
    <property type="protein sequence ID" value="EIW74571.1"/>
    <property type="molecule type" value="Genomic_DNA"/>
</dbReference>
<evidence type="ECO:0000313" key="2">
    <source>
        <dbReference type="EMBL" id="EIW74571.1"/>
    </source>
</evidence>
<reference evidence="3" key="1">
    <citation type="journal article" date="2012" name="Science">
        <title>The Paleozoic origin of enzymatic lignin decomposition reconstructed from 31 fungal genomes.</title>
        <authorList>
            <person name="Floudas D."/>
            <person name="Binder M."/>
            <person name="Riley R."/>
            <person name="Barry K."/>
            <person name="Blanchette R.A."/>
            <person name="Henrissat B."/>
            <person name="Martinez A.T."/>
            <person name="Otillar R."/>
            <person name="Spatafora J.W."/>
            <person name="Yadav J.S."/>
            <person name="Aerts A."/>
            <person name="Benoit I."/>
            <person name="Boyd A."/>
            <person name="Carlson A."/>
            <person name="Copeland A."/>
            <person name="Coutinho P.M."/>
            <person name="de Vries R.P."/>
            <person name="Ferreira P."/>
            <person name="Findley K."/>
            <person name="Foster B."/>
            <person name="Gaskell J."/>
            <person name="Glotzer D."/>
            <person name="Gorecki P."/>
            <person name="Heitman J."/>
            <person name="Hesse C."/>
            <person name="Hori C."/>
            <person name="Igarashi K."/>
            <person name="Jurgens J.A."/>
            <person name="Kallen N."/>
            <person name="Kersten P."/>
            <person name="Kohler A."/>
            <person name="Kuees U."/>
            <person name="Kumar T.K.A."/>
            <person name="Kuo A."/>
            <person name="LaButti K."/>
            <person name="Larrondo L.F."/>
            <person name="Lindquist E."/>
            <person name="Ling A."/>
            <person name="Lombard V."/>
            <person name="Lucas S."/>
            <person name="Lundell T."/>
            <person name="Martin R."/>
            <person name="McLaughlin D.J."/>
            <person name="Morgenstern I."/>
            <person name="Morin E."/>
            <person name="Murat C."/>
            <person name="Nagy L.G."/>
            <person name="Nolan M."/>
            <person name="Ohm R.A."/>
            <person name="Patyshakuliyeva A."/>
            <person name="Rokas A."/>
            <person name="Ruiz-Duenas F.J."/>
            <person name="Sabat G."/>
            <person name="Salamov A."/>
            <person name="Samejima M."/>
            <person name="Schmutz J."/>
            <person name="Slot J.C."/>
            <person name="St John F."/>
            <person name="Stenlid J."/>
            <person name="Sun H."/>
            <person name="Sun S."/>
            <person name="Syed K."/>
            <person name="Tsang A."/>
            <person name="Wiebenga A."/>
            <person name="Young D."/>
            <person name="Pisabarro A."/>
            <person name="Eastwood D.C."/>
            <person name="Martin F."/>
            <person name="Cullen D."/>
            <person name="Grigoriev I.V."/>
            <person name="Hibbett D.S."/>
        </authorList>
    </citation>
    <scope>NUCLEOTIDE SEQUENCE [LARGE SCALE GENOMIC DNA]</scope>
    <source>
        <strain evidence="3">RWD-64-598 SS2</strain>
    </source>
</reference>
<proteinExistence type="predicted"/>
<keyword evidence="1" id="KW-1133">Transmembrane helix</keyword>
<evidence type="ECO:0000313" key="3">
    <source>
        <dbReference type="Proteomes" id="UP000053558"/>
    </source>
</evidence>
<dbReference type="KEGG" id="cput:CONPUDRAFT_85745"/>
<protein>
    <submittedName>
        <fullName evidence="2">Uncharacterized protein</fullName>
    </submittedName>
</protein>
<keyword evidence="3" id="KW-1185">Reference proteome</keyword>
<feature type="transmembrane region" description="Helical" evidence="1">
    <location>
        <begin position="12"/>
        <end position="32"/>
    </location>
</feature>
<keyword evidence="1" id="KW-0812">Transmembrane</keyword>
<gene>
    <name evidence="2" type="ORF">CONPUDRAFT_85745</name>
</gene>
<organism evidence="2 3">
    <name type="scientific">Coniophora puteana (strain RWD-64-598)</name>
    <name type="common">Brown rot fungus</name>
    <dbReference type="NCBI Taxonomy" id="741705"/>
    <lineage>
        <taxon>Eukaryota</taxon>
        <taxon>Fungi</taxon>
        <taxon>Dikarya</taxon>
        <taxon>Basidiomycota</taxon>
        <taxon>Agaricomycotina</taxon>
        <taxon>Agaricomycetes</taxon>
        <taxon>Agaricomycetidae</taxon>
        <taxon>Boletales</taxon>
        <taxon>Coniophorineae</taxon>
        <taxon>Coniophoraceae</taxon>
        <taxon>Coniophora</taxon>
    </lineage>
</organism>
<accession>R7SEF9</accession>